<dbReference type="GeneID" id="87840065"/>
<dbReference type="EMBL" id="JAUEPN010000002">
    <property type="protein sequence ID" value="KAK3298741.1"/>
    <property type="molecule type" value="Genomic_DNA"/>
</dbReference>
<dbReference type="Proteomes" id="UP001278766">
    <property type="component" value="Unassembled WGS sequence"/>
</dbReference>
<protein>
    <submittedName>
        <fullName evidence="2">Uncharacterized protein</fullName>
    </submittedName>
</protein>
<dbReference type="AlphaFoldDB" id="A0AAE0LV12"/>
<sequence length="307" mass="33205">MSKPTYFIPPTFHNPPDGPLRLGQLIVAVDDPANALDTPEPFLPHHIEVYINEQTVVSHGYTSSSTKDLGLFAKAVQAVAVKAGVAWSAQHHASILSHIERLEVRFIQPDDGYVKASLLRTKVQDKLRRWVWQKRAFMITGLCIAHPSSDVADTIAVENARKGYVGGEAEARVLEGLGSAGARGHASAGDASSHFLRLTPRQPFVYAFQLRTCRYGRRKITNRPATDGAVMSEGDKPSGQRDASAKQDGPEAFQFVYDEVAEEDLSLDELGYDGEGLTLVGTSDEITGEPCNVIMSTTSPAGEASSA</sequence>
<feature type="region of interest" description="Disordered" evidence="1">
    <location>
        <begin position="224"/>
        <end position="249"/>
    </location>
</feature>
<reference evidence="2" key="2">
    <citation type="submission" date="2023-06" db="EMBL/GenBank/DDBJ databases">
        <authorList>
            <consortium name="Lawrence Berkeley National Laboratory"/>
            <person name="Haridas S."/>
            <person name="Hensen N."/>
            <person name="Bonometti L."/>
            <person name="Westerberg I."/>
            <person name="Brannstrom I.O."/>
            <person name="Guillou S."/>
            <person name="Cros-Aarteil S."/>
            <person name="Calhoun S."/>
            <person name="Kuo A."/>
            <person name="Mondo S."/>
            <person name="Pangilinan J."/>
            <person name="Riley R."/>
            <person name="Labutti K."/>
            <person name="Andreopoulos B."/>
            <person name="Lipzen A."/>
            <person name="Chen C."/>
            <person name="Yanf M."/>
            <person name="Daum C."/>
            <person name="Ng V."/>
            <person name="Clum A."/>
            <person name="Steindorff A."/>
            <person name="Ohm R."/>
            <person name="Martin F."/>
            <person name="Silar P."/>
            <person name="Natvig D."/>
            <person name="Lalanne C."/>
            <person name="Gautier V."/>
            <person name="Ament-Velasquez S.L."/>
            <person name="Kruys A."/>
            <person name="Hutchinson M.I."/>
            <person name="Powell A.J."/>
            <person name="Barry K."/>
            <person name="Miller A.N."/>
            <person name="Grigoriev I.V."/>
            <person name="Debuchy R."/>
            <person name="Gladieux P."/>
            <person name="Thoren M.H."/>
            <person name="Johannesson H."/>
        </authorList>
    </citation>
    <scope>NUCLEOTIDE SEQUENCE</scope>
    <source>
        <strain evidence="2">CBS 168.71</strain>
    </source>
</reference>
<name>A0AAE0LV12_9PEZI</name>
<keyword evidence="3" id="KW-1185">Reference proteome</keyword>
<gene>
    <name evidence="2" type="ORF">B0H64DRAFT_386048</name>
</gene>
<accession>A0AAE0LV12</accession>
<evidence type="ECO:0000313" key="3">
    <source>
        <dbReference type="Proteomes" id="UP001278766"/>
    </source>
</evidence>
<evidence type="ECO:0000256" key="1">
    <source>
        <dbReference type="SAM" id="MobiDB-lite"/>
    </source>
</evidence>
<reference evidence="2" key="1">
    <citation type="journal article" date="2023" name="Mol. Phylogenet. Evol.">
        <title>Genome-scale phylogeny and comparative genomics of the fungal order Sordariales.</title>
        <authorList>
            <person name="Hensen N."/>
            <person name="Bonometti L."/>
            <person name="Westerberg I."/>
            <person name="Brannstrom I.O."/>
            <person name="Guillou S."/>
            <person name="Cros-Aarteil S."/>
            <person name="Calhoun S."/>
            <person name="Haridas S."/>
            <person name="Kuo A."/>
            <person name="Mondo S."/>
            <person name="Pangilinan J."/>
            <person name="Riley R."/>
            <person name="LaButti K."/>
            <person name="Andreopoulos B."/>
            <person name="Lipzen A."/>
            <person name="Chen C."/>
            <person name="Yan M."/>
            <person name="Daum C."/>
            <person name="Ng V."/>
            <person name="Clum A."/>
            <person name="Steindorff A."/>
            <person name="Ohm R.A."/>
            <person name="Martin F."/>
            <person name="Silar P."/>
            <person name="Natvig D.O."/>
            <person name="Lalanne C."/>
            <person name="Gautier V."/>
            <person name="Ament-Velasquez S.L."/>
            <person name="Kruys A."/>
            <person name="Hutchinson M.I."/>
            <person name="Powell A.J."/>
            <person name="Barry K."/>
            <person name="Miller A.N."/>
            <person name="Grigoriev I.V."/>
            <person name="Debuchy R."/>
            <person name="Gladieux P."/>
            <person name="Hiltunen Thoren M."/>
            <person name="Johannesson H."/>
        </authorList>
    </citation>
    <scope>NUCLEOTIDE SEQUENCE</scope>
    <source>
        <strain evidence="2">CBS 168.71</strain>
    </source>
</reference>
<dbReference type="RefSeq" id="XP_062662255.1">
    <property type="nucleotide sequence ID" value="XM_062803117.1"/>
</dbReference>
<feature type="compositionally biased region" description="Basic and acidic residues" evidence="1">
    <location>
        <begin position="233"/>
        <end position="249"/>
    </location>
</feature>
<organism evidence="2 3">
    <name type="scientific">Chaetomium fimeti</name>
    <dbReference type="NCBI Taxonomy" id="1854472"/>
    <lineage>
        <taxon>Eukaryota</taxon>
        <taxon>Fungi</taxon>
        <taxon>Dikarya</taxon>
        <taxon>Ascomycota</taxon>
        <taxon>Pezizomycotina</taxon>
        <taxon>Sordariomycetes</taxon>
        <taxon>Sordariomycetidae</taxon>
        <taxon>Sordariales</taxon>
        <taxon>Chaetomiaceae</taxon>
        <taxon>Chaetomium</taxon>
    </lineage>
</organism>
<comment type="caution">
    <text evidence="2">The sequence shown here is derived from an EMBL/GenBank/DDBJ whole genome shotgun (WGS) entry which is preliminary data.</text>
</comment>
<proteinExistence type="predicted"/>
<evidence type="ECO:0000313" key="2">
    <source>
        <dbReference type="EMBL" id="KAK3298741.1"/>
    </source>
</evidence>